<sequence>MDRQKLQDAQSWVKRELERSAAFWLEHGMDKEHGGVYTCLDRKGENP</sequence>
<reference evidence="1" key="2">
    <citation type="submission" date="2015-07" db="EMBL/GenBank/DDBJ databases">
        <title>Plasmids, circular viruses and viroids from rat gut.</title>
        <authorList>
            <person name="Jorgensen T.J."/>
            <person name="Hansen M.A."/>
            <person name="Xu Z."/>
            <person name="Tabak M.A."/>
            <person name="Sorensen S.J."/>
            <person name="Hansen L.H."/>
        </authorList>
    </citation>
    <scope>NUCLEOTIDE SEQUENCE</scope>
    <source>
        <strain evidence="1">RGRH0657</strain>
    </source>
</reference>
<dbReference type="InterPro" id="IPR008928">
    <property type="entry name" value="6-hairpin_glycosidase_sf"/>
</dbReference>
<accession>A0A0H5Q0N6</accession>
<name>A0A0H5Q0N6_9ZZZZ</name>
<reference evidence="1" key="1">
    <citation type="submission" date="2015-06" db="EMBL/GenBank/DDBJ databases">
        <authorList>
            <person name="Joergensen T."/>
        </authorList>
    </citation>
    <scope>NUCLEOTIDE SEQUENCE</scope>
    <source>
        <strain evidence="1">RGRH0657</strain>
    </source>
</reference>
<proteinExistence type="predicted"/>
<organism evidence="1">
    <name type="scientific">uncultured prokaryote</name>
    <dbReference type="NCBI Taxonomy" id="198431"/>
    <lineage>
        <taxon>unclassified sequences</taxon>
        <taxon>environmental samples</taxon>
    </lineage>
</organism>
<dbReference type="SUPFAM" id="SSF48208">
    <property type="entry name" value="Six-hairpin glycosidases"/>
    <property type="match status" value="1"/>
</dbReference>
<dbReference type="EMBL" id="LN853281">
    <property type="protein sequence ID" value="CRY95536.1"/>
    <property type="molecule type" value="Genomic_DNA"/>
</dbReference>
<dbReference type="Gene3D" id="1.50.10.10">
    <property type="match status" value="1"/>
</dbReference>
<dbReference type="InterPro" id="IPR012341">
    <property type="entry name" value="6hp_glycosidase-like_sf"/>
</dbReference>
<evidence type="ECO:0000313" key="1">
    <source>
        <dbReference type="EMBL" id="CRY95536.1"/>
    </source>
</evidence>
<protein>
    <submittedName>
        <fullName evidence="1">Uncharacterized protein</fullName>
    </submittedName>
</protein>
<dbReference type="GO" id="GO:0005975">
    <property type="term" value="P:carbohydrate metabolic process"/>
    <property type="evidence" value="ECO:0007669"/>
    <property type="project" value="InterPro"/>
</dbReference>
<dbReference type="AlphaFoldDB" id="A0A0H5Q0N6"/>